<protein>
    <recommendedName>
        <fullName evidence="1">Protein kinase domain-containing protein</fullName>
    </recommendedName>
</protein>
<organism evidence="2 3">
    <name type="scientific">Brasilonema octagenarum UFV-OR1</name>
    <dbReference type="NCBI Taxonomy" id="417115"/>
    <lineage>
        <taxon>Bacteria</taxon>
        <taxon>Bacillati</taxon>
        <taxon>Cyanobacteriota</taxon>
        <taxon>Cyanophyceae</taxon>
        <taxon>Nostocales</taxon>
        <taxon>Scytonemataceae</taxon>
        <taxon>Brasilonema</taxon>
        <taxon>Octagenarum group</taxon>
    </lineage>
</organism>
<name>A0ABX1M910_9CYAN</name>
<feature type="domain" description="Protein kinase" evidence="1">
    <location>
        <begin position="11"/>
        <end position="305"/>
    </location>
</feature>
<dbReference type="SUPFAM" id="SSF56112">
    <property type="entry name" value="Protein kinase-like (PK-like)"/>
    <property type="match status" value="1"/>
</dbReference>
<dbReference type="PROSITE" id="PS50011">
    <property type="entry name" value="PROTEIN_KINASE_DOM"/>
    <property type="match status" value="1"/>
</dbReference>
<dbReference type="SMART" id="SM00220">
    <property type="entry name" value="S_TKc"/>
    <property type="match status" value="1"/>
</dbReference>
<accession>A0ABX1M910</accession>
<gene>
    <name evidence="2" type="ORF">DP115_16430</name>
</gene>
<dbReference type="InterPro" id="IPR000719">
    <property type="entry name" value="Prot_kinase_dom"/>
</dbReference>
<dbReference type="Proteomes" id="UP000762253">
    <property type="component" value="Unassembled WGS sequence"/>
</dbReference>
<reference evidence="2 3" key="1">
    <citation type="submission" date="2018-06" db="EMBL/GenBank/DDBJ databases">
        <title>Comparative genomics of Brasilonema spp. strains.</title>
        <authorList>
            <person name="Alvarenga D.O."/>
            <person name="Fiore M.F."/>
            <person name="Varani A.M."/>
        </authorList>
    </citation>
    <scope>NUCLEOTIDE SEQUENCE [LARGE SCALE GENOMIC DNA]</scope>
    <source>
        <strain evidence="2 3">UFV-OR1</strain>
    </source>
</reference>
<keyword evidence="3" id="KW-1185">Reference proteome</keyword>
<dbReference type="EMBL" id="QMEC01000060">
    <property type="protein sequence ID" value="NMF64270.1"/>
    <property type="molecule type" value="Genomic_DNA"/>
</dbReference>
<dbReference type="InterPro" id="IPR011009">
    <property type="entry name" value="Kinase-like_dom_sf"/>
</dbReference>
<proteinExistence type="predicted"/>
<evidence type="ECO:0000259" key="1">
    <source>
        <dbReference type="PROSITE" id="PS50011"/>
    </source>
</evidence>
<sequence>MIIYDEHRQPRRLSEKIGGGGQGDIYPLAENPSIVVKIFNQEKLQERGRELREKVFVQIRVLEDLISSPYVTWPQIEVFDSNDQWMGYAMKKAKGIPLSKLAHPMLYLKYFPNIDRKGIVQILLHLLDTIDILHKKGIYVGDINLGNFLADPSTFKVYLIDTDSYQVKNARTSQIYPCPVGRPEMTPVEHHGQPFDKIIRTLESDLFSLAILMFQCLMLGQHPYSQVGGGNPVENLRKGNFPYGKGGARPGEVEAVPPGPWFIIWSHLSFKVKNLFIRTLKEGVRDPSSRASIAEWRDVLQQYYFAIQRGHMTSEIRPTERKPSRDCEDRIA</sequence>
<dbReference type="Gene3D" id="1.10.510.10">
    <property type="entry name" value="Transferase(Phosphotransferase) domain 1"/>
    <property type="match status" value="1"/>
</dbReference>
<evidence type="ECO:0000313" key="2">
    <source>
        <dbReference type="EMBL" id="NMF64270.1"/>
    </source>
</evidence>
<evidence type="ECO:0000313" key="3">
    <source>
        <dbReference type="Proteomes" id="UP000762253"/>
    </source>
</evidence>
<comment type="caution">
    <text evidence="2">The sequence shown here is derived from an EMBL/GenBank/DDBJ whole genome shotgun (WGS) entry which is preliminary data.</text>
</comment>